<dbReference type="InterPro" id="IPR031165">
    <property type="entry name" value="GNAT_YJDJ"/>
</dbReference>
<dbReference type="InterPro" id="IPR016181">
    <property type="entry name" value="Acyl_CoA_acyltransferase"/>
</dbReference>
<organism evidence="3 4">
    <name type="scientific">Microvirga thermotolerans</name>
    <dbReference type="NCBI Taxonomy" id="2651334"/>
    <lineage>
        <taxon>Bacteria</taxon>
        <taxon>Pseudomonadati</taxon>
        <taxon>Pseudomonadota</taxon>
        <taxon>Alphaproteobacteria</taxon>
        <taxon>Hyphomicrobiales</taxon>
        <taxon>Methylobacteriaceae</taxon>
        <taxon>Microvirga</taxon>
    </lineage>
</organism>
<dbReference type="EMBL" id="CP045423">
    <property type="protein sequence ID" value="QFU16231.1"/>
    <property type="molecule type" value="Genomic_DNA"/>
</dbReference>
<evidence type="ECO:0000313" key="3">
    <source>
        <dbReference type="EMBL" id="QFU16231.1"/>
    </source>
</evidence>
<proteinExistence type="predicted"/>
<accession>A0A5P9JVV8</accession>
<sequence>MRLPPVRAHDVQGQADRALPPRAGRRVERCPRNGNGRAALPERRRGEQRVTQDIGHAGVRDNPARRRFELEIDGQVVFADYDRSGTRLVIRHVEAPPALRGTGAAGALMRGVAEIARSEGCTIVPLCSYAGAWLRRHAEYHDLLA</sequence>
<dbReference type="Pfam" id="PF14542">
    <property type="entry name" value="Acetyltransf_CG"/>
    <property type="match status" value="1"/>
</dbReference>
<evidence type="ECO:0000259" key="2">
    <source>
        <dbReference type="PROSITE" id="PS51729"/>
    </source>
</evidence>
<dbReference type="PANTHER" id="PTHR31435">
    <property type="entry name" value="PROTEIN NATD1"/>
    <property type="match status" value="1"/>
</dbReference>
<feature type="region of interest" description="Disordered" evidence="1">
    <location>
        <begin position="1"/>
        <end position="51"/>
    </location>
</feature>
<evidence type="ECO:0000256" key="1">
    <source>
        <dbReference type="SAM" id="MobiDB-lite"/>
    </source>
</evidence>
<evidence type="ECO:0000313" key="4">
    <source>
        <dbReference type="Proteomes" id="UP000325614"/>
    </source>
</evidence>
<reference evidence="3 4" key="1">
    <citation type="submission" date="2019-10" db="EMBL/GenBank/DDBJ databases">
        <title>Isolation, Identification of Microvirga thermotolerans HR1, a novel thermophilic bacterium and Comparative Genomics of the genus Microvirga.</title>
        <authorList>
            <person name="Li J."/>
            <person name="Zhang W."/>
            <person name="Lin M."/>
            <person name="Wang J."/>
        </authorList>
    </citation>
    <scope>NUCLEOTIDE SEQUENCE [LARGE SCALE GENOMIC DNA]</scope>
    <source>
        <strain evidence="3 4">HR1</strain>
    </source>
</reference>
<feature type="compositionally biased region" description="Basic and acidic residues" evidence="1">
    <location>
        <begin position="40"/>
        <end position="50"/>
    </location>
</feature>
<dbReference type="PANTHER" id="PTHR31435:SF10">
    <property type="entry name" value="BSR4717 PROTEIN"/>
    <property type="match status" value="1"/>
</dbReference>
<gene>
    <name evidence="3" type="ORF">GDR74_08340</name>
</gene>
<feature type="domain" description="N-acetyltransferase" evidence="2">
    <location>
        <begin position="60"/>
        <end position="145"/>
    </location>
</feature>
<dbReference type="AlphaFoldDB" id="A0A5P9JVV8"/>
<keyword evidence="4" id="KW-1185">Reference proteome</keyword>
<dbReference type="InterPro" id="IPR045057">
    <property type="entry name" value="Gcn5-rel_NAT"/>
</dbReference>
<dbReference type="KEGG" id="mico:GDR74_08340"/>
<name>A0A5P9JVV8_9HYPH</name>
<dbReference type="Gene3D" id="3.40.630.30">
    <property type="match status" value="1"/>
</dbReference>
<dbReference type="PROSITE" id="PS51729">
    <property type="entry name" value="GNAT_YJDJ"/>
    <property type="match status" value="1"/>
</dbReference>
<dbReference type="SUPFAM" id="SSF55729">
    <property type="entry name" value="Acyl-CoA N-acyltransferases (Nat)"/>
    <property type="match status" value="1"/>
</dbReference>
<dbReference type="Proteomes" id="UP000325614">
    <property type="component" value="Chromosome"/>
</dbReference>
<protein>
    <recommendedName>
        <fullName evidence="2">N-acetyltransferase domain-containing protein</fullName>
    </recommendedName>
</protein>